<dbReference type="RefSeq" id="WP_113959101.1">
    <property type="nucleotide sequence ID" value="NZ_QNRR01000005.1"/>
</dbReference>
<dbReference type="EMBL" id="QNRR01000005">
    <property type="protein sequence ID" value="RBP43609.1"/>
    <property type="molecule type" value="Genomic_DNA"/>
</dbReference>
<dbReference type="PROSITE" id="PS50879">
    <property type="entry name" value="RNASE_H_1"/>
    <property type="match status" value="1"/>
</dbReference>
<feature type="binding site" evidence="11">
    <location>
        <position position="73"/>
    </location>
    <ligand>
        <name>Mg(2+)</name>
        <dbReference type="ChEBI" id="CHEBI:18420"/>
        <label>1</label>
    </ligand>
</feature>
<accession>A0A366HKY8</accession>
<keyword evidence="7 11" id="KW-0479">Metal-binding</keyword>
<feature type="binding site" evidence="11">
    <location>
        <position position="13"/>
    </location>
    <ligand>
        <name>Mg(2+)</name>
        <dbReference type="ChEBI" id="CHEBI:18420"/>
        <label>1</label>
    </ligand>
</feature>
<evidence type="ECO:0000259" key="12">
    <source>
        <dbReference type="PROSITE" id="PS50879"/>
    </source>
</evidence>
<dbReference type="FunFam" id="3.30.420.10:FF:000089">
    <property type="entry name" value="Ribonuclease H"/>
    <property type="match status" value="1"/>
</dbReference>
<keyword evidence="11" id="KW-0963">Cytoplasm</keyword>
<comment type="similarity">
    <text evidence="3 11">Belongs to the RNase H family.</text>
</comment>
<protein>
    <recommendedName>
        <fullName evidence="5 11">Ribonuclease H</fullName>
        <shortName evidence="11">RNase H</shortName>
        <ecNumber evidence="5 11">3.1.26.4</ecNumber>
    </recommendedName>
</protein>
<feature type="domain" description="RNase H type-1" evidence="12">
    <location>
        <begin position="4"/>
        <end position="145"/>
    </location>
</feature>
<feature type="binding site" evidence="11">
    <location>
        <position position="137"/>
    </location>
    <ligand>
        <name>Mg(2+)</name>
        <dbReference type="ChEBI" id="CHEBI:18420"/>
        <label>2</label>
    </ligand>
</feature>
<comment type="subcellular location">
    <subcellularLocation>
        <location evidence="11">Cytoplasm</location>
    </subcellularLocation>
</comment>
<proteinExistence type="inferred from homology"/>
<evidence type="ECO:0000256" key="1">
    <source>
        <dbReference type="ARBA" id="ARBA00000077"/>
    </source>
</evidence>
<dbReference type="InterPro" id="IPR022892">
    <property type="entry name" value="RNaseHI"/>
</dbReference>
<comment type="subunit">
    <text evidence="4 11">Monomer.</text>
</comment>
<dbReference type="InterPro" id="IPR012337">
    <property type="entry name" value="RNaseH-like_sf"/>
</dbReference>
<comment type="function">
    <text evidence="2 11">Endonuclease that specifically degrades the RNA of RNA-DNA hybrids.</text>
</comment>
<evidence type="ECO:0000256" key="10">
    <source>
        <dbReference type="ARBA" id="ARBA00022842"/>
    </source>
</evidence>
<dbReference type="GO" id="GO:0043137">
    <property type="term" value="P:DNA replication, removal of RNA primer"/>
    <property type="evidence" value="ECO:0007669"/>
    <property type="project" value="TreeGrafter"/>
</dbReference>
<name>A0A366HKY8_9BACT</name>
<dbReference type="InterPro" id="IPR036397">
    <property type="entry name" value="RNaseH_sf"/>
</dbReference>
<feature type="binding site" evidence="11">
    <location>
        <position position="51"/>
    </location>
    <ligand>
        <name>Mg(2+)</name>
        <dbReference type="ChEBI" id="CHEBI:18420"/>
        <label>1</label>
    </ligand>
</feature>
<dbReference type="InterPro" id="IPR002156">
    <property type="entry name" value="RNaseH_domain"/>
</dbReference>
<evidence type="ECO:0000256" key="3">
    <source>
        <dbReference type="ARBA" id="ARBA00005300"/>
    </source>
</evidence>
<evidence type="ECO:0000256" key="4">
    <source>
        <dbReference type="ARBA" id="ARBA00011245"/>
    </source>
</evidence>
<gene>
    <name evidence="11" type="primary">rnhA</name>
    <name evidence="13" type="ORF">DES53_1057</name>
</gene>
<dbReference type="OrthoDB" id="7845843at2"/>
<evidence type="ECO:0000313" key="13">
    <source>
        <dbReference type="EMBL" id="RBP43609.1"/>
    </source>
</evidence>
<evidence type="ECO:0000256" key="7">
    <source>
        <dbReference type="ARBA" id="ARBA00022723"/>
    </source>
</evidence>
<reference evidence="13 14" key="1">
    <citation type="submission" date="2018-06" db="EMBL/GenBank/DDBJ databases">
        <title>Genomic Encyclopedia of Type Strains, Phase IV (KMG-IV): sequencing the most valuable type-strain genomes for metagenomic binning, comparative biology and taxonomic classification.</title>
        <authorList>
            <person name="Goeker M."/>
        </authorList>
    </citation>
    <scope>NUCLEOTIDE SEQUENCE [LARGE SCALE GENOMIC DNA]</scope>
    <source>
        <strain evidence="13 14">DSM 25532</strain>
    </source>
</reference>
<organism evidence="13 14">
    <name type="scientific">Roseimicrobium gellanilyticum</name>
    <dbReference type="NCBI Taxonomy" id="748857"/>
    <lineage>
        <taxon>Bacteria</taxon>
        <taxon>Pseudomonadati</taxon>
        <taxon>Verrucomicrobiota</taxon>
        <taxon>Verrucomicrobiia</taxon>
        <taxon>Verrucomicrobiales</taxon>
        <taxon>Verrucomicrobiaceae</taxon>
        <taxon>Roseimicrobium</taxon>
    </lineage>
</organism>
<keyword evidence="6 11" id="KW-0540">Nuclease</keyword>
<keyword evidence="14" id="KW-1185">Reference proteome</keyword>
<dbReference type="SUPFAM" id="SSF53098">
    <property type="entry name" value="Ribonuclease H-like"/>
    <property type="match status" value="1"/>
</dbReference>
<evidence type="ECO:0000256" key="2">
    <source>
        <dbReference type="ARBA" id="ARBA00004065"/>
    </source>
</evidence>
<dbReference type="PANTHER" id="PTHR10642:SF26">
    <property type="entry name" value="RIBONUCLEASE H1"/>
    <property type="match status" value="1"/>
</dbReference>
<evidence type="ECO:0000256" key="8">
    <source>
        <dbReference type="ARBA" id="ARBA00022759"/>
    </source>
</evidence>
<comment type="cofactor">
    <cofactor evidence="11">
        <name>Mg(2+)</name>
        <dbReference type="ChEBI" id="CHEBI:18420"/>
    </cofactor>
    <text evidence="11">Binds 1 Mg(2+) ion per subunit. May bind a second metal ion at a regulatory site, or after substrate binding.</text>
</comment>
<dbReference type="Pfam" id="PF00075">
    <property type="entry name" value="RNase_H"/>
    <property type="match status" value="1"/>
</dbReference>
<dbReference type="Proteomes" id="UP000253426">
    <property type="component" value="Unassembled WGS sequence"/>
</dbReference>
<sequence>MEPGLPQVTIHTDGGCLGNPGVGGWAAVLESCKHRKEISGGEPATTNNRMELRAAIEALNLLKKPCAVALHTDSQYVRNGITKWLFGWKKNGWKTASKEPVKNADLWRALDAAASPHQVKWHWVKGHAGHDDNERCDQLCRDAMETIKKQHTRQQLAAALTAFKAAGQA</sequence>
<keyword evidence="8 11" id="KW-0255">Endonuclease</keyword>
<evidence type="ECO:0000256" key="5">
    <source>
        <dbReference type="ARBA" id="ARBA00012180"/>
    </source>
</evidence>
<comment type="catalytic activity">
    <reaction evidence="1 11">
        <text>Endonucleolytic cleavage to 5'-phosphomonoester.</text>
        <dbReference type="EC" id="3.1.26.4"/>
    </reaction>
</comment>
<evidence type="ECO:0000256" key="11">
    <source>
        <dbReference type="HAMAP-Rule" id="MF_00042"/>
    </source>
</evidence>
<evidence type="ECO:0000313" key="14">
    <source>
        <dbReference type="Proteomes" id="UP000253426"/>
    </source>
</evidence>
<dbReference type="CDD" id="cd09278">
    <property type="entry name" value="RNase_HI_prokaryote_like"/>
    <property type="match status" value="1"/>
</dbReference>
<comment type="caution">
    <text evidence="13">The sequence shown here is derived from an EMBL/GenBank/DDBJ whole genome shotgun (WGS) entry which is preliminary data.</text>
</comment>
<evidence type="ECO:0000256" key="6">
    <source>
        <dbReference type="ARBA" id="ARBA00022722"/>
    </source>
</evidence>
<dbReference type="GO" id="GO:0005737">
    <property type="term" value="C:cytoplasm"/>
    <property type="evidence" value="ECO:0007669"/>
    <property type="project" value="UniProtKB-SubCell"/>
</dbReference>
<keyword evidence="10 11" id="KW-0460">Magnesium</keyword>
<keyword evidence="9 11" id="KW-0378">Hydrolase</keyword>
<dbReference type="InterPro" id="IPR050092">
    <property type="entry name" value="RNase_H"/>
</dbReference>
<dbReference type="NCBIfam" id="NF001236">
    <property type="entry name" value="PRK00203.1"/>
    <property type="match status" value="1"/>
</dbReference>
<dbReference type="Gene3D" id="3.30.420.10">
    <property type="entry name" value="Ribonuclease H-like superfamily/Ribonuclease H"/>
    <property type="match status" value="1"/>
</dbReference>
<dbReference type="GO" id="GO:0004523">
    <property type="term" value="F:RNA-DNA hybrid ribonuclease activity"/>
    <property type="evidence" value="ECO:0007669"/>
    <property type="project" value="UniProtKB-UniRule"/>
</dbReference>
<dbReference type="GO" id="GO:0003676">
    <property type="term" value="F:nucleic acid binding"/>
    <property type="evidence" value="ECO:0007669"/>
    <property type="project" value="InterPro"/>
</dbReference>
<feature type="binding site" evidence="11">
    <location>
        <position position="13"/>
    </location>
    <ligand>
        <name>Mg(2+)</name>
        <dbReference type="ChEBI" id="CHEBI:18420"/>
        <label>2</label>
    </ligand>
</feature>
<evidence type="ECO:0000256" key="9">
    <source>
        <dbReference type="ARBA" id="ARBA00022801"/>
    </source>
</evidence>
<dbReference type="EC" id="3.1.26.4" evidence="5 11"/>
<dbReference type="GO" id="GO:0000287">
    <property type="term" value="F:magnesium ion binding"/>
    <property type="evidence" value="ECO:0007669"/>
    <property type="project" value="UniProtKB-UniRule"/>
</dbReference>
<dbReference type="HAMAP" id="MF_00042">
    <property type="entry name" value="RNase_H"/>
    <property type="match status" value="1"/>
</dbReference>
<dbReference type="PANTHER" id="PTHR10642">
    <property type="entry name" value="RIBONUCLEASE H1"/>
    <property type="match status" value="1"/>
</dbReference>
<dbReference type="AlphaFoldDB" id="A0A366HKY8"/>